<keyword evidence="5" id="KW-0175">Coiled coil</keyword>
<dbReference type="PANTHER" id="PTHR20544">
    <property type="entry name" value="CENTROSOMAL PROTEIN CEP135"/>
    <property type="match status" value="1"/>
</dbReference>
<feature type="region of interest" description="Disordered" evidence="6">
    <location>
        <begin position="1351"/>
        <end position="1371"/>
    </location>
</feature>
<feature type="region of interest" description="Disordered" evidence="6">
    <location>
        <begin position="416"/>
        <end position="462"/>
    </location>
</feature>
<feature type="coiled-coil region" evidence="5">
    <location>
        <begin position="361"/>
        <end position="388"/>
    </location>
</feature>
<feature type="coiled-coil region" evidence="5">
    <location>
        <begin position="89"/>
        <end position="130"/>
    </location>
</feature>
<feature type="coiled-coil region" evidence="5">
    <location>
        <begin position="484"/>
        <end position="1010"/>
    </location>
</feature>
<comment type="similarity">
    <text evidence="4">Belongs to the CEP135/TSGA10 family.</text>
</comment>
<feature type="compositionally biased region" description="Basic and acidic residues" evidence="6">
    <location>
        <begin position="1362"/>
        <end position="1371"/>
    </location>
</feature>
<feature type="compositionally biased region" description="Polar residues" evidence="6">
    <location>
        <begin position="1428"/>
        <end position="1442"/>
    </location>
</feature>
<dbReference type="Proteomes" id="UP001566132">
    <property type="component" value="Unassembled WGS sequence"/>
</dbReference>
<sequence length="1516" mass="176402">MCNNFKEIREQLDELGYFQTVHPESIPLVQKLLLDLNQTTANLQKYMKISQQALEEKNLLELGAEPYKCDNAKLLRECNELHQAFIHFKEQHEKVQRDLRHQISNLQAQLENCNFEKLKLINSIQNYEKEKVKKGTSKTANKTKTSITRDSIQTNSNKKIKDLELKHLKLMDDNEYLKTQIKRRDEEIKRLQSLTEKGRSYETISKECCYKNIDIQMMSLQEEITRLKGEKTEMQLQLNDAVAKQHEAMRRALHLAERNRQLEQELKEVDEVALAVEAECNNTVKGNSEKVARLQDRINESLIIIQELEIENAKLKQTKLELTADLQAIELEKCNLRKELDKEKNDKKNLTDRINSFTVIENDLNLEIDRLTKLVANQRKRILELESLNSDEKSRAYLSNSNRENVESLQHMVNTGKSGSIQKVSSTRGSSSSKVKTSHKNLCKKSKNKTTTKNESATVEEETVQKPVNPEFITKCCCESGNCIKNLKDLLDREAELRKEHARQSIDDLRREKDYYMKEYHRILEQMRNVPNYEISENGLAQLKLQLNEKNNRIKRLEEELQYLNNEKSSLHVGDLHTQVPCNKMSCKSRDRELEIKTKELNHLEAENNTLKGKLQAFNETTIFNEERMKKAFKDMEEHIRKLEDERRDLVKTEVTQRSNISQLEDEYKNIKDQLKRTQIELNSQRANYNQLKLLHEQTDRALGEAQTQLLHAENELGSYKSRAKDSSRDTFIQDKEITKLSSDIQIMKNQLTKLDKEKDDLINKLDEKTERIAELEDALHTKDNLITKLENDLRDVNRKLSKYVNESSSQEHLARTKQQELTVLEQDYEKEKRLKEAALLENKRLQNDLSSVTYDCREARKELEITRRQVEDLKRQLQHYVAEVKRTEDLISQKELERSELLDQFRSLSQEANILETNNHTLETEATQSKIQLSVALDHTSELERKIENQESIIKSYEKQITDLTAHIARLEVQLKQNTLEQERCNAELKQMRDLCVKLDKDKDVLKSELNCNEDIRSQEQRLTQRLSEEKTSLQKILDHERSSRESLEKLLKDARVDLTEQRLLNQDLQREVNILKDKIEDLEERLKRSQNENPTKEYSAQSKKNLTKKFNDTERMYPNQHNLSKLSQITEPVELSANPETYHQSLSSTRNFVFEKTLVPSSGVQGSEGFLASSIDLTRLDEKCNENSLYSQSNKAKINEEKCQKTMTEEIFKTTEDLISKSLNFASSKKANHAENSENDKINLETTYVPRGSRDSTRRSIISTKSLSITENQQIRAKAKGLTNLQELSDKDNEINISPDTRQLAQSLLYKDTESFDKDIINQSKCVWNSLQLDSVERNSEKEINLSFTQLDKNGSSNDKNTESKKDIPIRLSNDNNKWVEYQKLSISNSESDIQKRRVSKEGDCFTKSKRDTETFSKDNKCPLENPSSNEKTPWTTRSTRIPDSRNESMTNIYKERLNKTELLTPLTSHTQDCEVYATFGSSSNNSAVFRKVFSVDGVGLECQCCISSFKVSK</sequence>
<evidence type="ECO:0000256" key="1">
    <source>
        <dbReference type="ARBA" id="ARBA00004114"/>
    </source>
</evidence>
<protein>
    <recommendedName>
        <fullName evidence="9">Centrosomal protein of 135 kDa</fullName>
    </recommendedName>
</protein>
<keyword evidence="8" id="KW-1185">Reference proteome</keyword>
<feature type="coiled-coil region" evidence="5">
    <location>
        <begin position="1053"/>
        <end position="1094"/>
    </location>
</feature>
<dbReference type="EMBL" id="JBDJPC010000004">
    <property type="protein sequence ID" value="KAL1505791.1"/>
    <property type="molecule type" value="Genomic_DNA"/>
</dbReference>
<evidence type="ECO:0008006" key="9">
    <source>
        <dbReference type="Google" id="ProtNLM"/>
    </source>
</evidence>
<dbReference type="GO" id="GO:0005814">
    <property type="term" value="C:centriole"/>
    <property type="evidence" value="ECO:0007669"/>
    <property type="project" value="UniProtKB-SubCell"/>
</dbReference>
<evidence type="ECO:0000313" key="8">
    <source>
        <dbReference type="Proteomes" id="UP001566132"/>
    </source>
</evidence>
<comment type="subcellular location">
    <subcellularLocation>
        <location evidence="1">Cytoplasm</location>
        <location evidence="1">Cytoskeleton</location>
        <location evidence="1">Microtubule organizing center</location>
        <location evidence="1">Centrosome</location>
        <location evidence="1">Centriole</location>
    </subcellularLocation>
</comment>
<comment type="caution">
    <text evidence="7">The sequence shown here is derived from an EMBL/GenBank/DDBJ whole genome shotgun (WGS) entry which is preliminary data.</text>
</comment>
<dbReference type="InterPro" id="IPR051877">
    <property type="entry name" value="Centriole_BasalBody_StrucProt"/>
</dbReference>
<feature type="region of interest" description="Disordered" evidence="6">
    <location>
        <begin position="1417"/>
        <end position="1449"/>
    </location>
</feature>
<feature type="compositionally biased region" description="Low complexity" evidence="6">
    <location>
        <begin position="423"/>
        <end position="435"/>
    </location>
</feature>
<keyword evidence="3" id="KW-0206">Cytoskeleton</keyword>
<reference evidence="7 8" key="1">
    <citation type="submission" date="2024-05" db="EMBL/GenBank/DDBJ databases">
        <title>Genetic variation in Jamaican populations of the coffee berry borer (Hypothenemus hampei).</title>
        <authorList>
            <person name="Errbii M."/>
            <person name="Myrie A."/>
        </authorList>
    </citation>
    <scope>NUCLEOTIDE SEQUENCE [LARGE SCALE GENOMIC DNA]</scope>
    <source>
        <strain evidence="7">JA-Hopewell-2020-01-JO</strain>
        <tissue evidence="7">Whole body</tissue>
    </source>
</reference>
<gene>
    <name evidence="7" type="ORF">ABEB36_005270</name>
</gene>
<evidence type="ECO:0000256" key="4">
    <source>
        <dbReference type="ARBA" id="ARBA00038123"/>
    </source>
</evidence>
<feature type="compositionally biased region" description="Basic residues" evidence="6">
    <location>
        <begin position="436"/>
        <end position="450"/>
    </location>
</feature>
<evidence type="ECO:0000256" key="2">
    <source>
        <dbReference type="ARBA" id="ARBA00022490"/>
    </source>
</evidence>
<organism evidence="7 8">
    <name type="scientific">Hypothenemus hampei</name>
    <name type="common">Coffee berry borer</name>
    <dbReference type="NCBI Taxonomy" id="57062"/>
    <lineage>
        <taxon>Eukaryota</taxon>
        <taxon>Metazoa</taxon>
        <taxon>Ecdysozoa</taxon>
        <taxon>Arthropoda</taxon>
        <taxon>Hexapoda</taxon>
        <taxon>Insecta</taxon>
        <taxon>Pterygota</taxon>
        <taxon>Neoptera</taxon>
        <taxon>Endopterygota</taxon>
        <taxon>Coleoptera</taxon>
        <taxon>Polyphaga</taxon>
        <taxon>Cucujiformia</taxon>
        <taxon>Curculionidae</taxon>
        <taxon>Scolytinae</taxon>
        <taxon>Hypothenemus</taxon>
    </lineage>
</organism>
<evidence type="ECO:0000313" key="7">
    <source>
        <dbReference type="EMBL" id="KAL1505791.1"/>
    </source>
</evidence>
<keyword evidence="2" id="KW-0963">Cytoplasm</keyword>
<accession>A0ABD1EXM7</accession>
<evidence type="ECO:0000256" key="5">
    <source>
        <dbReference type="SAM" id="Coils"/>
    </source>
</evidence>
<dbReference type="PANTHER" id="PTHR20544:SF0">
    <property type="entry name" value="NUCLEOPROTEIN TPR_MLP1 DOMAIN-CONTAINING PROTEIN"/>
    <property type="match status" value="1"/>
</dbReference>
<feature type="coiled-coil region" evidence="5">
    <location>
        <begin position="177"/>
        <end position="332"/>
    </location>
</feature>
<evidence type="ECO:0000256" key="6">
    <source>
        <dbReference type="SAM" id="MobiDB-lite"/>
    </source>
</evidence>
<name>A0ABD1EXM7_HYPHA</name>
<feature type="compositionally biased region" description="Polar residues" evidence="6">
    <location>
        <begin position="1351"/>
        <end position="1361"/>
    </location>
</feature>
<proteinExistence type="inferred from homology"/>
<evidence type="ECO:0000256" key="3">
    <source>
        <dbReference type="ARBA" id="ARBA00023212"/>
    </source>
</evidence>